<comment type="caution">
    <text evidence="3">The sequence shown here is derived from an EMBL/GenBank/DDBJ whole genome shotgun (WGS) entry which is preliminary data.</text>
</comment>
<dbReference type="OrthoDB" id="1880105at2759"/>
<dbReference type="Proteomes" id="UP001140217">
    <property type="component" value="Unassembled WGS sequence"/>
</dbReference>
<keyword evidence="4" id="KW-1185">Reference proteome</keyword>
<protein>
    <recommendedName>
        <fullName evidence="5">Small integral membrane protein 8</fullName>
    </recommendedName>
</protein>
<keyword evidence="2" id="KW-1133">Transmembrane helix</keyword>
<evidence type="ECO:0000313" key="4">
    <source>
        <dbReference type="Proteomes" id="UP001140217"/>
    </source>
</evidence>
<feature type="region of interest" description="Disordered" evidence="1">
    <location>
        <begin position="1"/>
        <end position="24"/>
    </location>
</feature>
<proteinExistence type="predicted"/>
<dbReference type="InterPro" id="IPR026686">
    <property type="entry name" value="UPF0708"/>
</dbReference>
<evidence type="ECO:0000256" key="2">
    <source>
        <dbReference type="SAM" id="Phobius"/>
    </source>
</evidence>
<organism evidence="3 4">
    <name type="scientific">Coemansia javaensis</name>
    <dbReference type="NCBI Taxonomy" id="2761396"/>
    <lineage>
        <taxon>Eukaryota</taxon>
        <taxon>Fungi</taxon>
        <taxon>Fungi incertae sedis</taxon>
        <taxon>Zoopagomycota</taxon>
        <taxon>Kickxellomycotina</taxon>
        <taxon>Kickxellomycetes</taxon>
        <taxon>Kickxellales</taxon>
        <taxon>Kickxellaceae</taxon>
        <taxon>Coemansia</taxon>
    </lineage>
</organism>
<dbReference type="AlphaFoldDB" id="A0A9W8H7A1"/>
<evidence type="ECO:0000313" key="3">
    <source>
        <dbReference type="EMBL" id="KAJ2780130.1"/>
    </source>
</evidence>
<feature type="transmembrane region" description="Helical" evidence="2">
    <location>
        <begin position="43"/>
        <end position="61"/>
    </location>
</feature>
<dbReference type="Pfam" id="PF14937">
    <property type="entry name" value="DUF4500"/>
    <property type="match status" value="1"/>
</dbReference>
<name>A0A9W8H7A1_9FUNG</name>
<keyword evidence="2" id="KW-0472">Membrane</keyword>
<gene>
    <name evidence="3" type="ORF">H4R18_003634</name>
</gene>
<sequence length="110" mass="12104">MAPGSSSPEEHAAHNAARKQHDVPATRLFKVLNPELHIKPNRMVMYAGAAAMAGVVIWLGSGELRRRRADQAAAATTLDRARGLAPADAQQPQTYQERMAELKRTRYNNT</sequence>
<feature type="compositionally biased region" description="Basic and acidic residues" evidence="1">
    <location>
        <begin position="8"/>
        <end position="24"/>
    </location>
</feature>
<reference evidence="3" key="1">
    <citation type="submission" date="2022-07" db="EMBL/GenBank/DDBJ databases">
        <title>Phylogenomic reconstructions and comparative analyses of Kickxellomycotina fungi.</title>
        <authorList>
            <person name="Reynolds N.K."/>
            <person name="Stajich J.E."/>
            <person name="Barry K."/>
            <person name="Grigoriev I.V."/>
            <person name="Crous P."/>
            <person name="Smith M.E."/>
        </authorList>
    </citation>
    <scope>NUCLEOTIDE SEQUENCE</scope>
    <source>
        <strain evidence="3">NBRC 105414</strain>
    </source>
</reference>
<evidence type="ECO:0000256" key="1">
    <source>
        <dbReference type="SAM" id="MobiDB-lite"/>
    </source>
</evidence>
<dbReference type="EMBL" id="JANBUL010000149">
    <property type="protein sequence ID" value="KAJ2780130.1"/>
    <property type="molecule type" value="Genomic_DNA"/>
</dbReference>
<accession>A0A9W8H7A1</accession>
<evidence type="ECO:0008006" key="5">
    <source>
        <dbReference type="Google" id="ProtNLM"/>
    </source>
</evidence>
<keyword evidence="2" id="KW-0812">Transmembrane</keyword>